<gene>
    <name evidence="1" type="ORF">AALO17_02780</name>
</gene>
<accession>A0A140DRY5</accession>
<dbReference type="EMBL" id="CP011391">
    <property type="protein sequence ID" value="AMK53412.1"/>
    <property type="molecule type" value="Genomic_DNA"/>
</dbReference>
<dbReference type="Proteomes" id="UP000069771">
    <property type="component" value="Chromosome"/>
</dbReference>
<name>A0A140DRY5_9FIRM</name>
<dbReference type="KEGG" id="fro:AALO17_02780"/>
<proteinExistence type="predicted"/>
<dbReference type="STRING" id="1702221.AALO17_02780"/>
<organism evidence="1 2">
    <name type="scientific">Faecalibaculum rodentium</name>
    <dbReference type="NCBI Taxonomy" id="1702221"/>
    <lineage>
        <taxon>Bacteria</taxon>
        <taxon>Bacillati</taxon>
        <taxon>Bacillota</taxon>
        <taxon>Erysipelotrichia</taxon>
        <taxon>Erysipelotrichales</taxon>
        <taxon>Erysipelotrichaceae</taxon>
        <taxon>Faecalibaculum</taxon>
    </lineage>
</organism>
<keyword evidence="2" id="KW-1185">Reference proteome</keyword>
<protein>
    <submittedName>
        <fullName evidence="1">Uncharacterized protein</fullName>
    </submittedName>
</protein>
<evidence type="ECO:0000313" key="2">
    <source>
        <dbReference type="Proteomes" id="UP000069771"/>
    </source>
</evidence>
<sequence length="43" mass="4977">MPAIGTEERFYIDEWSADRLVSKHGIRQKHGCLCRKTMDLNLG</sequence>
<dbReference type="AlphaFoldDB" id="A0A140DRY5"/>
<evidence type="ECO:0000313" key="1">
    <source>
        <dbReference type="EMBL" id="AMK53412.1"/>
    </source>
</evidence>
<reference evidence="1 2" key="1">
    <citation type="journal article" date="2016" name="Gut Pathog.">
        <title>Whole genome sequencing of "Faecalibaculum rodentium" ALO17, isolated from C57BL/6J laboratory mouse feces.</title>
        <authorList>
            <person name="Lim S."/>
            <person name="Chang D.H."/>
            <person name="Ahn S."/>
            <person name="Kim B.C."/>
        </authorList>
    </citation>
    <scope>NUCLEOTIDE SEQUENCE [LARGE SCALE GENOMIC DNA]</scope>
    <source>
        <strain evidence="1 2">Alo17</strain>
    </source>
</reference>